<name>A0AAE0EYX9_9CHLO</name>
<reference evidence="2 3" key="1">
    <citation type="journal article" date="2015" name="Genome Biol. Evol.">
        <title>Comparative Genomics of a Bacterivorous Green Alga Reveals Evolutionary Causalities and Consequences of Phago-Mixotrophic Mode of Nutrition.</title>
        <authorList>
            <person name="Burns J.A."/>
            <person name="Paasch A."/>
            <person name="Narechania A."/>
            <person name="Kim E."/>
        </authorList>
    </citation>
    <scope>NUCLEOTIDE SEQUENCE [LARGE SCALE GENOMIC DNA]</scope>
    <source>
        <strain evidence="2 3">PLY_AMNH</strain>
    </source>
</reference>
<gene>
    <name evidence="2" type="ORF">CYMTET_44535</name>
</gene>
<keyword evidence="3" id="KW-1185">Reference proteome</keyword>
<dbReference type="AlphaFoldDB" id="A0AAE0EYX9"/>
<dbReference type="EMBL" id="LGRX02030258">
    <property type="protein sequence ID" value="KAK3245916.1"/>
    <property type="molecule type" value="Genomic_DNA"/>
</dbReference>
<comment type="caution">
    <text evidence="2">The sequence shown here is derived from an EMBL/GenBank/DDBJ whole genome shotgun (WGS) entry which is preliminary data.</text>
</comment>
<protein>
    <submittedName>
        <fullName evidence="2">Uncharacterized protein</fullName>
    </submittedName>
</protein>
<evidence type="ECO:0000313" key="2">
    <source>
        <dbReference type="EMBL" id="KAK3245916.1"/>
    </source>
</evidence>
<feature type="region of interest" description="Disordered" evidence="1">
    <location>
        <begin position="160"/>
        <end position="183"/>
    </location>
</feature>
<accession>A0AAE0EYX9</accession>
<sequence length="183" mass="20439">MQWGCGLRGTIAYALAVDMPTGSQDAARAFKDCTLLVCIVTTLGFGAATKPALEATNMRDTADENEVNMKNLSAAHPEVKRGPNTQDIQNRRSARKQKENRRKSLFIAERQASLMAELDLEDSDDLRKILSTSNGFSKLLFELDEKYFIPFLRVEGWKEQETKENNESTSLLNGTERPSGYAT</sequence>
<feature type="compositionally biased region" description="Basic residues" evidence="1">
    <location>
        <begin position="92"/>
        <end position="102"/>
    </location>
</feature>
<feature type="region of interest" description="Disordered" evidence="1">
    <location>
        <begin position="73"/>
        <end position="102"/>
    </location>
</feature>
<proteinExistence type="predicted"/>
<evidence type="ECO:0000313" key="3">
    <source>
        <dbReference type="Proteomes" id="UP001190700"/>
    </source>
</evidence>
<evidence type="ECO:0000256" key="1">
    <source>
        <dbReference type="SAM" id="MobiDB-lite"/>
    </source>
</evidence>
<organism evidence="2 3">
    <name type="scientific">Cymbomonas tetramitiformis</name>
    <dbReference type="NCBI Taxonomy" id="36881"/>
    <lineage>
        <taxon>Eukaryota</taxon>
        <taxon>Viridiplantae</taxon>
        <taxon>Chlorophyta</taxon>
        <taxon>Pyramimonadophyceae</taxon>
        <taxon>Pyramimonadales</taxon>
        <taxon>Pyramimonadaceae</taxon>
        <taxon>Cymbomonas</taxon>
    </lineage>
</organism>
<dbReference type="Proteomes" id="UP001190700">
    <property type="component" value="Unassembled WGS sequence"/>
</dbReference>